<evidence type="ECO:0000313" key="3">
    <source>
        <dbReference type="Proteomes" id="UP001589830"/>
    </source>
</evidence>
<dbReference type="Proteomes" id="UP001589830">
    <property type="component" value="Unassembled WGS sequence"/>
</dbReference>
<comment type="caution">
    <text evidence="2">The sequence shown here is derived from an EMBL/GenBank/DDBJ whole genome shotgun (WGS) entry which is preliminary data.</text>
</comment>
<evidence type="ECO:0000256" key="1">
    <source>
        <dbReference type="SAM" id="MobiDB-lite"/>
    </source>
</evidence>
<keyword evidence="3" id="KW-1185">Reference proteome</keyword>
<dbReference type="RefSeq" id="WP_188847392.1">
    <property type="nucleotide sequence ID" value="NZ_BMPJ01000012.1"/>
</dbReference>
<sequence>MPRKTRPKTQEEGPFLITPPRKKGKPPLPEPVAPKPGKPSLAYLQEQRR</sequence>
<name>A0ABV6Q051_9DEIN</name>
<feature type="region of interest" description="Disordered" evidence="1">
    <location>
        <begin position="1"/>
        <end position="49"/>
    </location>
</feature>
<dbReference type="EMBL" id="JBHLTW010000017">
    <property type="protein sequence ID" value="MFC0595472.1"/>
    <property type="molecule type" value="Genomic_DNA"/>
</dbReference>
<feature type="compositionally biased region" description="Pro residues" evidence="1">
    <location>
        <begin position="26"/>
        <end position="37"/>
    </location>
</feature>
<accession>A0ABV6Q051</accession>
<organism evidence="2 3">
    <name type="scientific">Thermus composti</name>
    <dbReference type="NCBI Taxonomy" id="532059"/>
    <lineage>
        <taxon>Bacteria</taxon>
        <taxon>Thermotogati</taxon>
        <taxon>Deinococcota</taxon>
        <taxon>Deinococci</taxon>
        <taxon>Thermales</taxon>
        <taxon>Thermaceae</taxon>
        <taxon>Thermus</taxon>
    </lineage>
</organism>
<evidence type="ECO:0000313" key="2">
    <source>
        <dbReference type="EMBL" id="MFC0595472.1"/>
    </source>
</evidence>
<protein>
    <submittedName>
        <fullName evidence="2">Uncharacterized protein</fullName>
    </submittedName>
</protein>
<reference evidence="2 3" key="1">
    <citation type="submission" date="2024-09" db="EMBL/GenBank/DDBJ databases">
        <authorList>
            <person name="Sun Q."/>
            <person name="Mori K."/>
        </authorList>
    </citation>
    <scope>NUCLEOTIDE SEQUENCE [LARGE SCALE GENOMIC DNA]</scope>
    <source>
        <strain evidence="2 3">NCAIM B.02340</strain>
    </source>
</reference>
<gene>
    <name evidence="2" type="ORF">ACFFFP_04750</name>
</gene>
<proteinExistence type="predicted"/>